<keyword evidence="1" id="KW-0472">Membrane</keyword>
<evidence type="ECO:0000313" key="4">
    <source>
        <dbReference type="WBParaSite" id="ASIM_0002106501-mRNA-1"/>
    </source>
</evidence>
<dbReference type="GO" id="GO:0016791">
    <property type="term" value="F:phosphatase activity"/>
    <property type="evidence" value="ECO:0007669"/>
    <property type="project" value="UniProtKB-ARBA"/>
</dbReference>
<reference evidence="2 3" key="2">
    <citation type="submission" date="2018-11" db="EMBL/GenBank/DDBJ databases">
        <authorList>
            <consortium name="Pathogen Informatics"/>
        </authorList>
    </citation>
    <scope>NUCLEOTIDE SEQUENCE [LARGE SCALE GENOMIC DNA]</scope>
</reference>
<dbReference type="InterPro" id="IPR029033">
    <property type="entry name" value="His_PPase_superfam"/>
</dbReference>
<gene>
    <name evidence="2" type="ORF">ASIM_LOCUS20441</name>
</gene>
<evidence type="ECO:0000313" key="3">
    <source>
        <dbReference type="Proteomes" id="UP000267096"/>
    </source>
</evidence>
<name>A0A0M3KJ93_ANISI</name>
<dbReference type="EMBL" id="UYRR01039604">
    <property type="protein sequence ID" value="VDK76901.1"/>
    <property type="molecule type" value="Genomic_DNA"/>
</dbReference>
<feature type="transmembrane region" description="Helical" evidence="1">
    <location>
        <begin position="103"/>
        <end position="123"/>
    </location>
</feature>
<dbReference type="AlphaFoldDB" id="A0A0M3KJ93"/>
<dbReference type="SUPFAM" id="SSF53254">
    <property type="entry name" value="Phosphoglycerate mutase-like"/>
    <property type="match status" value="1"/>
</dbReference>
<keyword evidence="1" id="KW-0812">Transmembrane</keyword>
<dbReference type="WBParaSite" id="ASIM_0002106501-mRNA-1">
    <property type="protein sequence ID" value="ASIM_0002106501-mRNA-1"/>
    <property type="gene ID" value="ASIM_0002106501"/>
</dbReference>
<accession>A0A0M3KJ93</accession>
<dbReference type="Gene3D" id="3.40.50.1240">
    <property type="entry name" value="Phosphoglycerate mutase-like"/>
    <property type="match status" value="1"/>
</dbReference>
<organism evidence="4">
    <name type="scientific">Anisakis simplex</name>
    <name type="common">Herring worm</name>
    <dbReference type="NCBI Taxonomy" id="6269"/>
    <lineage>
        <taxon>Eukaryota</taxon>
        <taxon>Metazoa</taxon>
        <taxon>Ecdysozoa</taxon>
        <taxon>Nematoda</taxon>
        <taxon>Chromadorea</taxon>
        <taxon>Rhabditida</taxon>
        <taxon>Spirurina</taxon>
        <taxon>Ascaridomorpha</taxon>
        <taxon>Ascaridoidea</taxon>
        <taxon>Anisakidae</taxon>
        <taxon>Anisakis</taxon>
        <taxon>Anisakis simplex complex</taxon>
    </lineage>
</organism>
<proteinExistence type="predicted"/>
<keyword evidence="1" id="KW-1133">Transmembrane helix</keyword>
<evidence type="ECO:0000256" key="1">
    <source>
        <dbReference type="SAM" id="Phobius"/>
    </source>
</evidence>
<reference evidence="4" key="1">
    <citation type="submission" date="2017-02" db="UniProtKB">
        <authorList>
            <consortium name="WormBaseParasite"/>
        </authorList>
    </citation>
    <scope>IDENTIFICATION</scope>
</reference>
<keyword evidence="3" id="KW-1185">Reference proteome</keyword>
<protein>
    <submittedName>
        <fullName evidence="2 4">Uncharacterized protein</fullName>
    </submittedName>
</protein>
<evidence type="ECO:0000313" key="2">
    <source>
        <dbReference type="EMBL" id="VDK76901.1"/>
    </source>
</evidence>
<sequence length="150" mass="16740">MTVAAILSAMGIRPAVFPLYASLVLIELHKHSGGPFTVKLFYKNVTDSPALFEFPIEGCAKPCTLDSFISRSQKYIPDDWKRECGLKESNPESILTNAYNKGVILSLSISTAILSMIMAVSLLKKYLERQRRYEGRVRLSTSEQSCDTLT</sequence>
<dbReference type="Proteomes" id="UP000267096">
    <property type="component" value="Unassembled WGS sequence"/>
</dbReference>
<dbReference type="OrthoDB" id="5821688at2759"/>